<reference evidence="2" key="1">
    <citation type="journal article" date="2023" name="Science">
        <title>Genome structures resolve the early diversification of teleost fishes.</title>
        <authorList>
            <person name="Parey E."/>
            <person name="Louis A."/>
            <person name="Montfort J."/>
            <person name="Bouchez O."/>
            <person name="Roques C."/>
            <person name="Iampietro C."/>
            <person name="Lluch J."/>
            <person name="Castinel A."/>
            <person name="Donnadieu C."/>
            <person name="Desvignes T."/>
            <person name="Floi Bucao C."/>
            <person name="Jouanno E."/>
            <person name="Wen M."/>
            <person name="Mejri S."/>
            <person name="Dirks R."/>
            <person name="Jansen H."/>
            <person name="Henkel C."/>
            <person name="Chen W.J."/>
            <person name="Zahm M."/>
            <person name="Cabau C."/>
            <person name="Klopp C."/>
            <person name="Thompson A.W."/>
            <person name="Robinson-Rechavi M."/>
            <person name="Braasch I."/>
            <person name="Lecointre G."/>
            <person name="Bobe J."/>
            <person name="Postlethwait J.H."/>
            <person name="Berthelot C."/>
            <person name="Roest Crollius H."/>
            <person name="Guiguen Y."/>
        </authorList>
    </citation>
    <scope>NUCLEOTIDE SEQUENCE</scope>
    <source>
        <strain evidence="2">NC1722</strain>
    </source>
</reference>
<accession>A0AAD7SKS6</accession>
<feature type="region of interest" description="Disordered" evidence="1">
    <location>
        <begin position="47"/>
        <end position="154"/>
    </location>
</feature>
<protein>
    <submittedName>
        <fullName evidence="2">Uncharacterized protein</fullName>
    </submittedName>
</protein>
<dbReference type="EMBL" id="JAINUG010000053">
    <property type="protein sequence ID" value="KAJ8404431.1"/>
    <property type="molecule type" value="Genomic_DNA"/>
</dbReference>
<keyword evidence="3" id="KW-1185">Reference proteome</keyword>
<sequence>MLVWERGAGGKLSWFGETGRGTKNGEQGRVILFRARHFLLQNRRVFREGSERHRTRSPGSGRMKGPSRQGGRKGLPCHLFTRGQLNPGARSLTPPVPRTLDRQKDSNGHLDHCGPVAGTGDWADNGHSESGRDIQEVPPHRRFSSRSPVSPDRDSFKCSIVMLNACGRTDRPHENGFRPDTADLVPHASDRQRAKFPQSSVPLCPARRGPFRFFRFQR</sequence>
<gene>
    <name evidence="2" type="ORF">AAFF_G00336980</name>
</gene>
<evidence type="ECO:0000256" key="1">
    <source>
        <dbReference type="SAM" id="MobiDB-lite"/>
    </source>
</evidence>
<organism evidence="2 3">
    <name type="scientific">Aldrovandia affinis</name>
    <dbReference type="NCBI Taxonomy" id="143900"/>
    <lineage>
        <taxon>Eukaryota</taxon>
        <taxon>Metazoa</taxon>
        <taxon>Chordata</taxon>
        <taxon>Craniata</taxon>
        <taxon>Vertebrata</taxon>
        <taxon>Euteleostomi</taxon>
        <taxon>Actinopterygii</taxon>
        <taxon>Neopterygii</taxon>
        <taxon>Teleostei</taxon>
        <taxon>Notacanthiformes</taxon>
        <taxon>Halosauridae</taxon>
        <taxon>Aldrovandia</taxon>
    </lineage>
</organism>
<feature type="compositionally biased region" description="Basic and acidic residues" evidence="1">
    <location>
        <begin position="124"/>
        <end position="139"/>
    </location>
</feature>
<comment type="caution">
    <text evidence="2">The sequence shown here is derived from an EMBL/GenBank/DDBJ whole genome shotgun (WGS) entry which is preliminary data.</text>
</comment>
<dbReference type="Proteomes" id="UP001221898">
    <property type="component" value="Unassembled WGS sequence"/>
</dbReference>
<name>A0AAD7SKS6_9TELE</name>
<dbReference type="AlphaFoldDB" id="A0AAD7SKS6"/>
<evidence type="ECO:0000313" key="2">
    <source>
        <dbReference type="EMBL" id="KAJ8404431.1"/>
    </source>
</evidence>
<evidence type="ECO:0000313" key="3">
    <source>
        <dbReference type="Proteomes" id="UP001221898"/>
    </source>
</evidence>
<proteinExistence type="predicted"/>
<feature type="compositionally biased region" description="Basic and acidic residues" evidence="1">
    <location>
        <begin position="99"/>
        <end position="112"/>
    </location>
</feature>